<evidence type="ECO:0000259" key="1">
    <source>
        <dbReference type="Pfam" id="PF02589"/>
    </source>
</evidence>
<sequence length="195" mass="20514">MSSARDEVLARVTRALADRPAAPVVPHDYRRERGPGEVELFAERVRDYRAEVHAVPAADVPAAVAEALRARGASAVVTPPGVPDEWVPAQVRTSSAEAADAVVTGCHVAVAATGTIVLDHDAPDQGVRALTLLPDYHLVVVPRDRIVADVPDAVTALAGVRTQTWISGPSATSDIELERVEGVHGPRTLVVVVAL</sequence>
<dbReference type="PANTHER" id="PTHR43682:SF1">
    <property type="entry name" value="LACTATE UTILIZATION PROTEIN C"/>
    <property type="match status" value="1"/>
</dbReference>
<dbReference type="RefSeq" id="WP_015101391.1">
    <property type="nucleotide sequence ID" value="NC_019673.1"/>
</dbReference>
<dbReference type="SUPFAM" id="SSF100950">
    <property type="entry name" value="NagB/RpiA/CoA transferase-like"/>
    <property type="match status" value="1"/>
</dbReference>
<dbReference type="Proteomes" id="UP000006281">
    <property type="component" value="Chromosome"/>
</dbReference>
<dbReference type="EMBL" id="HE804045">
    <property type="protein sequence ID" value="CCH31279.1"/>
    <property type="molecule type" value="Genomic_DNA"/>
</dbReference>
<protein>
    <recommendedName>
        <fullName evidence="1">LUD domain-containing protein</fullName>
    </recommendedName>
</protein>
<dbReference type="Gene3D" id="3.40.50.10420">
    <property type="entry name" value="NagB/RpiA/CoA transferase-like"/>
    <property type="match status" value="1"/>
</dbReference>
<dbReference type="eggNOG" id="COG1556">
    <property type="taxonomic scope" value="Bacteria"/>
</dbReference>
<dbReference type="InterPro" id="IPR003741">
    <property type="entry name" value="LUD_dom"/>
</dbReference>
<dbReference type="OrthoDB" id="9794187at2"/>
<dbReference type="STRING" id="1179773.BN6_39920"/>
<gene>
    <name evidence="2" type="ordered locus">BN6_39920</name>
</gene>
<dbReference type="Pfam" id="PF02589">
    <property type="entry name" value="LUD_dom"/>
    <property type="match status" value="1"/>
</dbReference>
<name>K0K320_SACES</name>
<dbReference type="HOGENOM" id="CLU_090664_0_0_11"/>
<dbReference type="PATRIC" id="fig|1179773.3.peg.3994"/>
<dbReference type="KEGG" id="sesp:BN6_39920"/>
<proteinExistence type="predicted"/>
<dbReference type="PANTHER" id="PTHR43682">
    <property type="entry name" value="LACTATE UTILIZATION PROTEIN C"/>
    <property type="match status" value="1"/>
</dbReference>
<accession>K0K320</accession>
<keyword evidence="3" id="KW-1185">Reference proteome</keyword>
<evidence type="ECO:0000313" key="3">
    <source>
        <dbReference type="Proteomes" id="UP000006281"/>
    </source>
</evidence>
<dbReference type="AlphaFoldDB" id="K0K320"/>
<evidence type="ECO:0000313" key="2">
    <source>
        <dbReference type="EMBL" id="CCH31279.1"/>
    </source>
</evidence>
<organism evidence="2 3">
    <name type="scientific">Saccharothrix espanaensis (strain ATCC 51144 / DSM 44229 / JCM 9112 / NBRC 15066 / NRRL 15764)</name>
    <dbReference type="NCBI Taxonomy" id="1179773"/>
    <lineage>
        <taxon>Bacteria</taxon>
        <taxon>Bacillati</taxon>
        <taxon>Actinomycetota</taxon>
        <taxon>Actinomycetes</taxon>
        <taxon>Pseudonocardiales</taxon>
        <taxon>Pseudonocardiaceae</taxon>
        <taxon>Saccharothrix</taxon>
    </lineage>
</organism>
<feature type="domain" description="LUD" evidence="1">
    <location>
        <begin position="93"/>
        <end position="193"/>
    </location>
</feature>
<dbReference type="InterPro" id="IPR024185">
    <property type="entry name" value="FTHF_cligase-like_sf"/>
</dbReference>
<dbReference type="InterPro" id="IPR037171">
    <property type="entry name" value="NagB/RpiA_transferase-like"/>
</dbReference>
<dbReference type="BioCyc" id="SESP1179773:BN6_RS19320-MONOMER"/>
<reference evidence="2 3" key="1">
    <citation type="journal article" date="2012" name="BMC Genomics">
        <title>Complete genome sequence of Saccharothrix espanaensis DSM 44229T and comparison to the other completely sequenced Pseudonocardiaceae.</title>
        <authorList>
            <person name="Strobel T."/>
            <person name="Al-Dilaimi A."/>
            <person name="Blom J."/>
            <person name="Gessner A."/>
            <person name="Kalinowski J."/>
            <person name="Luzhetska M."/>
            <person name="Puhler A."/>
            <person name="Szczepanowski R."/>
            <person name="Bechthold A."/>
            <person name="Ruckert C."/>
        </authorList>
    </citation>
    <scope>NUCLEOTIDE SEQUENCE [LARGE SCALE GENOMIC DNA]</scope>
    <source>
        <strain evidence="3">ATCC 51144 / DSM 44229 / JCM 9112 / NBRC 15066 / NRRL 15764</strain>
    </source>
</reference>